<proteinExistence type="predicted"/>
<organism evidence="3">
    <name type="scientific">Alexandrium catenella</name>
    <name type="common">Red tide dinoflagellate</name>
    <name type="synonym">Gonyaulax catenella</name>
    <dbReference type="NCBI Taxonomy" id="2925"/>
    <lineage>
        <taxon>Eukaryota</taxon>
        <taxon>Sar</taxon>
        <taxon>Alveolata</taxon>
        <taxon>Dinophyceae</taxon>
        <taxon>Gonyaulacales</taxon>
        <taxon>Pyrocystaceae</taxon>
        <taxon>Alexandrium</taxon>
    </lineage>
</organism>
<feature type="compositionally biased region" description="Low complexity" evidence="2">
    <location>
        <begin position="340"/>
        <end position="356"/>
    </location>
</feature>
<sequence>MTLTELMQTGVAPAGTGADSAACDSFFLSPPGLQLSGAADSMGLGASARVERVLGNLCDWERQEVIEALGEAVMQKVEARVAHKTQELWARARQIVNQLQEKHQESSNKLQEEVARCHERQKLLQAENEALRQGIQGLSARFALLSEAFAGRDMGAAVAQAFAESVAASPAPSPVQATPDFLTPGAFPSPVCEAGFATPSAIDPAGADLAAAAGMDGLWGGNKLPELPVFPFPSQPLPSPQLPPPGTPLSLADALDADAPKQPAPCAFPEAVPPPPPGVAPLIEGDYSYMMPEADVPGAQAWGQQWASASAEQADAQQGQALAPTGSFFDAAAPAWTPPWAAGAASGEQAEARSSSKMTTMRADACVFVPWSAGPPAQAAQPEEGEAERRAGSVS</sequence>
<accession>A0A7S1WPM1</accession>
<keyword evidence="1" id="KW-0175">Coiled coil</keyword>
<protein>
    <submittedName>
        <fullName evidence="3">Uncharacterized protein</fullName>
    </submittedName>
</protein>
<name>A0A7S1WPM1_ALECA</name>
<evidence type="ECO:0000256" key="2">
    <source>
        <dbReference type="SAM" id="MobiDB-lite"/>
    </source>
</evidence>
<feature type="region of interest" description="Disordered" evidence="2">
    <location>
        <begin position="372"/>
        <end position="395"/>
    </location>
</feature>
<evidence type="ECO:0000256" key="1">
    <source>
        <dbReference type="SAM" id="Coils"/>
    </source>
</evidence>
<evidence type="ECO:0000313" key="3">
    <source>
        <dbReference type="EMBL" id="CAD9180428.1"/>
    </source>
</evidence>
<dbReference type="EMBL" id="HBGE01096126">
    <property type="protein sequence ID" value="CAD9180428.1"/>
    <property type="molecule type" value="Transcribed_RNA"/>
</dbReference>
<gene>
    <name evidence="3" type="ORF">ACAT0790_LOCUS57200</name>
</gene>
<reference evidence="3" key="1">
    <citation type="submission" date="2021-01" db="EMBL/GenBank/DDBJ databases">
        <authorList>
            <person name="Corre E."/>
            <person name="Pelletier E."/>
            <person name="Niang G."/>
            <person name="Scheremetjew M."/>
            <person name="Finn R."/>
            <person name="Kale V."/>
            <person name="Holt S."/>
            <person name="Cochrane G."/>
            <person name="Meng A."/>
            <person name="Brown T."/>
            <person name="Cohen L."/>
        </authorList>
    </citation>
    <scope>NUCLEOTIDE SEQUENCE</scope>
    <source>
        <strain evidence="3">OF101</strain>
    </source>
</reference>
<feature type="region of interest" description="Disordered" evidence="2">
    <location>
        <begin position="340"/>
        <end position="359"/>
    </location>
</feature>
<feature type="coiled-coil region" evidence="1">
    <location>
        <begin position="96"/>
        <end position="127"/>
    </location>
</feature>
<dbReference type="AlphaFoldDB" id="A0A7S1WPM1"/>